<evidence type="ECO:0000256" key="1">
    <source>
        <dbReference type="ARBA" id="ARBA00022536"/>
    </source>
</evidence>
<evidence type="ECO:0000256" key="2">
    <source>
        <dbReference type="ARBA" id="ARBA00023157"/>
    </source>
</evidence>
<keyword evidence="5" id="KW-0472">Membrane</keyword>
<dbReference type="InterPro" id="IPR013111">
    <property type="entry name" value="EGF_extracell"/>
</dbReference>
<dbReference type="KEGG" id="asn:102377315"/>
<dbReference type="RefSeq" id="XP_006038920.1">
    <property type="nucleotide sequence ID" value="XM_006038858.2"/>
</dbReference>
<protein>
    <submittedName>
        <fullName evidence="8">Disintegrin and metalloproteinase domain-containing protein 30-like</fullName>
    </submittedName>
</protein>
<name>A0A1U7SJD1_ALLSI</name>
<dbReference type="PANTHER" id="PTHR11905">
    <property type="entry name" value="ADAM A DISINTEGRIN AND METALLOPROTEASE DOMAIN"/>
    <property type="match status" value="1"/>
</dbReference>
<dbReference type="PROSITE" id="PS50026">
    <property type="entry name" value="EGF_3"/>
    <property type="match status" value="1"/>
</dbReference>
<comment type="caution">
    <text evidence="3">Lacks conserved residue(s) required for the propagation of feature annotation.</text>
</comment>
<keyword evidence="5" id="KW-1133">Transmembrane helix</keyword>
<feature type="region of interest" description="Disordered" evidence="4">
    <location>
        <begin position="98"/>
        <end position="122"/>
    </location>
</feature>
<dbReference type="eggNOG" id="KOG3607">
    <property type="taxonomic scope" value="Eukaryota"/>
</dbReference>
<keyword evidence="2 3" id="KW-1015">Disulfide bond</keyword>
<dbReference type="InterPro" id="IPR000742">
    <property type="entry name" value="EGF"/>
</dbReference>
<evidence type="ECO:0000313" key="7">
    <source>
        <dbReference type="Proteomes" id="UP000189705"/>
    </source>
</evidence>
<dbReference type="AlphaFoldDB" id="A0A1U7SJD1"/>
<evidence type="ECO:0000313" key="8">
    <source>
        <dbReference type="RefSeq" id="XP_006038920.1"/>
    </source>
</evidence>
<feature type="disulfide bond" evidence="3">
    <location>
        <begin position="36"/>
        <end position="45"/>
    </location>
</feature>
<dbReference type="GO" id="GO:0008584">
    <property type="term" value="P:male gonad development"/>
    <property type="evidence" value="ECO:0007669"/>
    <property type="project" value="TreeGrafter"/>
</dbReference>
<dbReference type="GO" id="GO:0009897">
    <property type="term" value="C:external side of plasma membrane"/>
    <property type="evidence" value="ECO:0007669"/>
    <property type="project" value="TreeGrafter"/>
</dbReference>
<evidence type="ECO:0000256" key="3">
    <source>
        <dbReference type="PROSITE-ProRule" id="PRU00076"/>
    </source>
</evidence>
<dbReference type="PROSITE" id="PS01186">
    <property type="entry name" value="EGF_2"/>
    <property type="match status" value="1"/>
</dbReference>
<keyword evidence="5" id="KW-0812">Transmembrane</keyword>
<dbReference type="GeneID" id="102377315"/>
<evidence type="ECO:0000256" key="4">
    <source>
        <dbReference type="SAM" id="MobiDB-lite"/>
    </source>
</evidence>
<keyword evidence="1 3" id="KW-0245">EGF-like domain</keyword>
<reference evidence="8" key="1">
    <citation type="submission" date="2025-08" db="UniProtKB">
        <authorList>
            <consortium name="RefSeq"/>
        </authorList>
    </citation>
    <scope>IDENTIFICATION</scope>
</reference>
<feature type="transmembrane region" description="Helical" evidence="5">
    <location>
        <begin position="70"/>
        <end position="94"/>
    </location>
</feature>
<gene>
    <name evidence="8" type="primary">LOC102377315</name>
</gene>
<dbReference type="GO" id="GO:1990913">
    <property type="term" value="C:sperm head plasma membrane"/>
    <property type="evidence" value="ECO:0007669"/>
    <property type="project" value="TreeGrafter"/>
</dbReference>
<dbReference type="Proteomes" id="UP000189705">
    <property type="component" value="Unplaced"/>
</dbReference>
<keyword evidence="7" id="KW-1185">Reference proteome</keyword>
<dbReference type="PANTHER" id="PTHR11905:SF120">
    <property type="entry name" value="DISINTEGRIN AND METALLOPROTEINASE DOMAIN-CONTAINING PROTEIN 1A"/>
    <property type="match status" value="1"/>
</dbReference>
<accession>A0A1U7SJD1</accession>
<sequence length="122" mass="12864">MCINRTCVSTDLLEYYCRDEKCNGQGICNSNGNCHCDFGWAPPYCTEKGSGGSLDSGPPPSPSVTSSNTFLIGIIVGSVILLLLITIAVCSIACRFRRSGQKSQTSKKTSDSSASVGKGSQK</sequence>
<evidence type="ECO:0000256" key="5">
    <source>
        <dbReference type="SAM" id="Phobius"/>
    </source>
</evidence>
<feature type="domain" description="EGF-like" evidence="6">
    <location>
        <begin position="13"/>
        <end position="46"/>
    </location>
</feature>
<evidence type="ECO:0000259" key="6">
    <source>
        <dbReference type="PROSITE" id="PS50026"/>
    </source>
</evidence>
<organism evidence="7 8">
    <name type="scientific">Alligator sinensis</name>
    <name type="common">Chinese alligator</name>
    <dbReference type="NCBI Taxonomy" id="38654"/>
    <lineage>
        <taxon>Eukaryota</taxon>
        <taxon>Metazoa</taxon>
        <taxon>Chordata</taxon>
        <taxon>Craniata</taxon>
        <taxon>Vertebrata</taxon>
        <taxon>Euteleostomi</taxon>
        <taxon>Archelosauria</taxon>
        <taxon>Archosauria</taxon>
        <taxon>Crocodylia</taxon>
        <taxon>Alligatoridae</taxon>
        <taxon>Alligatorinae</taxon>
        <taxon>Alligator</taxon>
    </lineage>
</organism>
<proteinExistence type="predicted"/>
<dbReference type="InParanoid" id="A0A1U7SJD1"/>
<feature type="compositionally biased region" description="Low complexity" evidence="4">
    <location>
        <begin position="101"/>
        <end position="115"/>
    </location>
</feature>
<dbReference type="Pfam" id="PF07974">
    <property type="entry name" value="EGF_2"/>
    <property type="match status" value="1"/>
</dbReference>